<evidence type="ECO:0000313" key="1">
    <source>
        <dbReference type="EMBL" id="GAG98918.1"/>
    </source>
</evidence>
<reference evidence="1" key="1">
    <citation type="journal article" date="2014" name="Front. Microbiol.">
        <title>High frequency of phylogenetically diverse reductive dehalogenase-homologous genes in deep subseafloor sedimentary metagenomes.</title>
        <authorList>
            <person name="Kawai M."/>
            <person name="Futagami T."/>
            <person name="Toyoda A."/>
            <person name="Takaki Y."/>
            <person name="Nishi S."/>
            <person name="Hori S."/>
            <person name="Arai W."/>
            <person name="Tsubouchi T."/>
            <person name="Morono Y."/>
            <person name="Uchiyama I."/>
            <person name="Ito T."/>
            <person name="Fujiyama A."/>
            <person name="Inagaki F."/>
            <person name="Takami H."/>
        </authorList>
    </citation>
    <scope>NUCLEOTIDE SEQUENCE</scope>
    <source>
        <strain evidence="1">Expedition CK06-06</strain>
    </source>
</reference>
<organism evidence="1">
    <name type="scientific">marine sediment metagenome</name>
    <dbReference type="NCBI Taxonomy" id="412755"/>
    <lineage>
        <taxon>unclassified sequences</taxon>
        <taxon>metagenomes</taxon>
        <taxon>ecological metagenomes</taxon>
    </lineage>
</organism>
<protein>
    <submittedName>
        <fullName evidence="1">Uncharacterized protein</fullName>
    </submittedName>
</protein>
<feature type="non-terminal residue" evidence="1">
    <location>
        <position position="67"/>
    </location>
</feature>
<accession>X1CS45</accession>
<sequence length="67" mass="7484">MGMYAATIVLTNYHVVQPIVDKLSLGSKGNPINVYEEANIKTSIDPPTAEFIEGTRPIKQKYFELID</sequence>
<gene>
    <name evidence="1" type="ORF">S01H4_45411</name>
</gene>
<dbReference type="EMBL" id="BART01025276">
    <property type="protein sequence ID" value="GAG98918.1"/>
    <property type="molecule type" value="Genomic_DNA"/>
</dbReference>
<proteinExistence type="predicted"/>
<dbReference type="AlphaFoldDB" id="X1CS45"/>
<comment type="caution">
    <text evidence="1">The sequence shown here is derived from an EMBL/GenBank/DDBJ whole genome shotgun (WGS) entry which is preliminary data.</text>
</comment>
<name>X1CS45_9ZZZZ</name>